<evidence type="ECO:0000313" key="2">
    <source>
        <dbReference type="EMBL" id="OMJ22165.1"/>
    </source>
</evidence>
<dbReference type="OrthoDB" id="5563019at2759"/>
<accession>A0A1R1Y5U8</accession>
<evidence type="ECO:0000256" key="1">
    <source>
        <dbReference type="SAM" id="SignalP"/>
    </source>
</evidence>
<gene>
    <name evidence="2" type="ORF">AYI69_g5501</name>
</gene>
<keyword evidence="3" id="KW-1185">Reference proteome</keyword>
<dbReference type="EMBL" id="LSSM01002321">
    <property type="protein sequence ID" value="OMJ22165.1"/>
    <property type="molecule type" value="Genomic_DNA"/>
</dbReference>
<name>A0A1R1Y5U8_9FUNG</name>
<comment type="caution">
    <text evidence="2">The sequence shown here is derived from an EMBL/GenBank/DDBJ whole genome shotgun (WGS) entry which is preliminary data.</text>
</comment>
<protein>
    <submittedName>
        <fullName evidence="2">Uncharacterized protein</fullName>
    </submittedName>
</protein>
<dbReference type="AlphaFoldDB" id="A0A1R1Y5U8"/>
<reference evidence="3" key="1">
    <citation type="submission" date="2017-01" db="EMBL/GenBank/DDBJ databases">
        <authorList>
            <person name="Wang Y."/>
            <person name="White M."/>
            <person name="Kvist S."/>
            <person name="Moncalvo J.-M."/>
        </authorList>
    </citation>
    <scope>NUCLEOTIDE SEQUENCE [LARGE SCALE GENOMIC DNA]</scope>
    <source>
        <strain evidence="3">ID-206-W2</strain>
    </source>
</reference>
<keyword evidence="1" id="KW-0732">Signal</keyword>
<sequence>MLIKTSLFLLSVNAYTVFSASCGNHGAARCLQANGISQNYVKCEYGVEVEYECESGNLCYGSGTSGVMCIEKPLASKRQSESTSTFGGYESSIIQLIEGFNGNVNSLNAWLISARSAMFIDKNAIYNVAVAMNKGMSIKSTSIGNGINNLKNLRTTPEGQTTIINNARKFMTAAIANKNDIGYFMSDVSNNAAISDLSRQGLSSMITNLYATGKNPITAAGQNSVINALNNLRAITTIYQPRTFGSIFRGGLLPATVGPQLYKGANGDYNSTDAMVTSMLSQLKGRTSGMSGFYAASVVVSNNVARNINPNIIATILNRYRSKNTSGVGLADTINGIANVFSNINTRYNSQVTQIVRAYSSDSDVLCPGCETPPDCGCTDDNFNALVLAILLLVASGLIGAPTTSCCYSSSNLFASRSLVA</sequence>
<dbReference type="PROSITE" id="PS51257">
    <property type="entry name" value="PROKAR_LIPOPROTEIN"/>
    <property type="match status" value="1"/>
</dbReference>
<evidence type="ECO:0000313" key="3">
    <source>
        <dbReference type="Proteomes" id="UP000187429"/>
    </source>
</evidence>
<organism evidence="2 3">
    <name type="scientific">Smittium culicis</name>
    <dbReference type="NCBI Taxonomy" id="133412"/>
    <lineage>
        <taxon>Eukaryota</taxon>
        <taxon>Fungi</taxon>
        <taxon>Fungi incertae sedis</taxon>
        <taxon>Zoopagomycota</taxon>
        <taxon>Kickxellomycotina</taxon>
        <taxon>Harpellomycetes</taxon>
        <taxon>Harpellales</taxon>
        <taxon>Legeriomycetaceae</taxon>
        <taxon>Smittium</taxon>
    </lineage>
</organism>
<proteinExistence type="predicted"/>
<dbReference type="Proteomes" id="UP000187429">
    <property type="component" value="Unassembled WGS sequence"/>
</dbReference>
<feature type="signal peptide" evidence="1">
    <location>
        <begin position="1"/>
        <end position="19"/>
    </location>
</feature>
<feature type="chain" id="PRO_5013226691" evidence="1">
    <location>
        <begin position="20"/>
        <end position="421"/>
    </location>
</feature>